<dbReference type="RefSeq" id="WP_376808150.1">
    <property type="nucleotide sequence ID" value="NZ_JBHTAC010000023.1"/>
</dbReference>
<gene>
    <name evidence="2" type="ORF">ACFQO7_22215</name>
</gene>
<dbReference type="Pfam" id="PF02661">
    <property type="entry name" value="Fic"/>
    <property type="match status" value="1"/>
</dbReference>
<dbReference type="PANTHER" id="PTHR13504:SF38">
    <property type="entry name" value="FIDO DOMAIN-CONTAINING PROTEIN"/>
    <property type="match status" value="1"/>
</dbReference>
<feature type="domain" description="Fido" evidence="1">
    <location>
        <begin position="184"/>
        <end position="336"/>
    </location>
</feature>
<evidence type="ECO:0000313" key="2">
    <source>
        <dbReference type="EMBL" id="MFC7245200.1"/>
    </source>
</evidence>
<dbReference type="InterPro" id="IPR036597">
    <property type="entry name" value="Fido-like_dom_sf"/>
</dbReference>
<name>A0ABW2H1V4_9ACTN</name>
<dbReference type="PROSITE" id="PS51459">
    <property type="entry name" value="FIDO"/>
    <property type="match status" value="1"/>
</dbReference>
<evidence type="ECO:0000259" key="1">
    <source>
        <dbReference type="PROSITE" id="PS51459"/>
    </source>
</evidence>
<protein>
    <submittedName>
        <fullName evidence="2">Fic family protein</fullName>
    </submittedName>
</protein>
<dbReference type="InterPro" id="IPR003812">
    <property type="entry name" value="Fido"/>
</dbReference>
<reference evidence="3" key="1">
    <citation type="journal article" date="2019" name="Int. J. Syst. Evol. Microbiol.">
        <title>The Global Catalogue of Microorganisms (GCM) 10K type strain sequencing project: providing services to taxonomists for standard genome sequencing and annotation.</title>
        <authorList>
            <consortium name="The Broad Institute Genomics Platform"/>
            <consortium name="The Broad Institute Genome Sequencing Center for Infectious Disease"/>
            <person name="Wu L."/>
            <person name="Ma J."/>
        </authorList>
    </citation>
    <scope>NUCLEOTIDE SEQUENCE [LARGE SCALE GENOMIC DNA]</scope>
    <source>
        <strain evidence="3">CGMCC 1.9106</strain>
    </source>
</reference>
<proteinExistence type="predicted"/>
<dbReference type="InterPro" id="IPR040198">
    <property type="entry name" value="Fido_containing"/>
</dbReference>
<dbReference type="Proteomes" id="UP001596392">
    <property type="component" value="Unassembled WGS sequence"/>
</dbReference>
<dbReference type="PANTHER" id="PTHR13504">
    <property type="entry name" value="FIDO DOMAIN-CONTAINING PROTEIN DDB_G0283145"/>
    <property type="match status" value="1"/>
</dbReference>
<dbReference type="SUPFAM" id="SSF140931">
    <property type="entry name" value="Fic-like"/>
    <property type="match status" value="1"/>
</dbReference>
<comment type="caution">
    <text evidence="2">The sequence shown here is derived from an EMBL/GenBank/DDBJ whole genome shotgun (WGS) entry which is preliminary data.</text>
</comment>
<dbReference type="Gene3D" id="1.10.3290.10">
    <property type="entry name" value="Fido-like domain"/>
    <property type="match status" value="1"/>
</dbReference>
<keyword evidence="3" id="KW-1185">Reference proteome</keyword>
<evidence type="ECO:0000313" key="3">
    <source>
        <dbReference type="Proteomes" id="UP001596392"/>
    </source>
</evidence>
<dbReference type="EMBL" id="JBHTAC010000023">
    <property type="protein sequence ID" value="MFC7245200.1"/>
    <property type="molecule type" value="Genomic_DNA"/>
</dbReference>
<accession>A0ABW2H1V4</accession>
<sequence>MRRPMAPPPWSDIADHVAQSGALARLMSVFPDLRQSQQYRHWDELRHRQPPDKIRSAEEWWFLTKLSRSSGMRELPLDDASSGKFRYSLPDEVLRELDFSATHLRGRIAVNEQVTNPATREQYLVGSLMEEAITSSQLEGASTSKRVAKEMIQSGRQPRDRSERMILNNYYAMERVGQLRDKPLTVEVICDLHRIVTEGTLDNPDCAGRFQLPNEERVGVFDDQGELLHEPPPAGEIDARMAQLCAFANEDSSKYYLPGVLRALAIHFMVGYIHPFEDGNGRTARILFYWSMLNQGYWLTEFISVSSLLNAAKVQYGRSFLYTETDDGDLTYFFIYHLGILHRCIDHLNSYLTRKAEEMSEVRNLLAREEENFNGRQIAIIRNALRNPAFSYSVQSHMRAHRIGMETARKDLIELEEANLLARQRSGKKFIYRPMADLAGRLRDAGSRAHGR</sequence>
<organism evidence="2 3">
    <name type="scientific">Catellatospora aurea</name>
    <dbReference type="NCBI Taxonomy" id="1337874"/>
    <lineage>
        <taxon>Bacteria</taxon>
        <taxon>Bacillati</taxon>
        <taxon>Actinomycetota</taxon>
        <taxon>Actinomycetes</taxon>
        <taxon>Micromonosporales</taxon>
        <taxon>Micromonosporaceae</taxon>
        <taxon>Catellatospora</taxon>
    </lineage>
</organism>